<protein>
    <submittedName>
        <fullName evidence="1">Uncharacterized protein</fullName>
    </submittedName>
</protein>
<name>A0A195DYJ4_9HYME</name>
<feature type="non-terminal residue" evidence="1">
    <location>
        <position position="1"/>
    </location>
</feature>
<keyword evidence="2" id="KW-1185">Reference proteome</keyword>
<dbReference type="AlphaFoldDB" id="A0A195DYJ4"/>
<reference evidence="1 2" key="1">
    <citation type="submission" date="2015-09" db="EMBL/GenBank/DDBJ databases">
        <title>Trachymyrmex cornetzi WGS genome.</title>
        <authorList>
            <person name="Nygaard S."/>
            <person name="Hu H."/>
            <person name="Boomsma J."/>
            <person name="Zhang G."/>
        </authorList>
    </citation>
    <scope>NUCLEOTIDE SEQUENCE [LARGE SCALE GENOMIC DNA]</scope>
    <source>
        <strain evidence="1">Tcor2-1</strain>
        <tissue evidence="1">Whole body</tissue>
    </source>
</reference>
<sequence length="135" mass="15321">IKHRCVPMDALLLSSHCRQLCSGHIVMSCRKVSCVVQPLQEKGCHAVPNPRLTVDDGIAGCYDVVYEEITLHRKRSVNSFLDDQFRLVDTVPSQMTIHLVRRARCIGVAHEDLVAGLHVGGKHRTTLHRHQVRWR</sequence>
<dbReference type="Proteomes" id="UP000078492">
    <property type="component" value="Unassembled WGS sequence"/>
</dbReference>
<gene>
    <name evidence="1" type="ORF">ALC57_10048</name>
</gene>
<dbReference type="EMBL" id="KQ980107">
    <property type="protein sequence ID" value="KYN17679.1"/>
    <property type="molecule type" value="Genomic_DNA"/>
</dbReference>
<evidence type="ECO:0000313" key="1">
    <source>
        <dbReference type="EMBL" id="KYN17679.1"/>
    </source>
</evidence>
<proteinExistence type="predicted"/>
<evidence type="ECO:0000313" key="2">
    <source>
        <dbReference type="Proteomes" id="UP000078492"/>
    </source>
</evidence>
<organism evidence="1 2">
    <name type="scientific">Trachymyrmex cornetzi</name>
    <dbReference type="NCBI Taxonomy" id="471704"/>
    <lineage>
        <taxon>Eukaryota</taxon>
        <taxon>Metazoa</taxon>
        <taxon>Ecdysozoa</taxon>
        <taxon>Arthropoda</taxon>
        <taxon>Hexapoda</taxon>
        <taxon>Insecta</taxon>
        <taxon>Pterygota</taxon>
        <taxon>Neoptera</taxon>
        <taxon>Endopterygota</taxon>
        <taxon>Hymenoptera</taxon>
        <taxon>Apocrita</taxon>
        <taxon>Aculeata</taxon>
        <taxon>Formicoidea</taxon>
        <taxon>Formicidae</taxon>
        <taxon>Myrmicinae</taxon>
        <taxon>Trachymyrmex</taxon>
    </lineage>
</organism>
<accession>A0A195DYJ4</accession>